<dbReference type="PANTHER" id="PTHR36745:SF1">
    <property type="entry name" value="OS02G0824400 PROTEIN"/>
    <property type="match status" value="1"/>
</dbReference>
<protein>
    <submittedName>
        <fullName evidence="2">Uncharacterized protein</fullName>
    </submittedName>
</protein>
<dbReference type="AlphaFoldDB" id="A0A087H5H3"/>
<evidence type="ECO:0000313" key="3">
    <source>
        <dbReference type="Proteomes" id="UP000029120"/>
    </source>
</evidence>
<gene>
    <name evidence="2" type="ordered locus">AALP_Aa4g248500</name>
</gene>
<dbReference type="Proteomes" id="UP000029120">
    <property type="component" value="Chromosome 4"/>
</dbReference>
<organism evidence="2 3">
    <name type="scientific">Arabis alpina</name>
    <name type="common">Alpine rock-cress</name>
    <dbReference type="NCBI Taxonomy" id="50452"/>
    <lineage>
        <taxon>Eukaryota</taxon>
        <taxon>Viridiplantae</taxon>
        <taxon>Streptophyta</taxon>
        <taxon>Embryophyta</taxon>
        <taxon>Tracheophyta</taxon>
        <taxon>Spermatophyta</taxon>
        <taxon>Magnoliopsida</taxon>
        <taxon>eudicotyledons</taxon>
        <taxon>Gunneridae</taxon>
        <taxon>Pentapetalae</taxon>
        <taxon>rosids</taxon>
        <taxon>malvids</taxon>
        <taxon>Brassicales</taxon>
        <taxon>Brassicaceae</taxon>
        <taxon>Arabideae</taxon>
        <taxon>Arabis</taxon>
    </lineage>
</organism>
<proteinExistence type="predicted"/>
<evidence type="ECO:0000313" key="2">
    <source>
        <dbReference type="EMBL" id="KFK37375.1"/>
    </source>
</evidence>
<dbReference type="EMBL" id="CM002872">
    <property type="protein sequence ID" value="KFK37375.1"/>
    <property type="molecule type" value="Genomic_DNA"/>
</dbReference>
<dbReference type="Gramene" id="KFK37375">
    <property type="protein sequence ID" value="KFK37375"/>
    <property type="gene ID" value="AALP_AA4G248500"/>
</dbReference>
<accession>A0A087H5H3</accession>
<name>A0A087H5H3_ARAAL</name>
<reference evidence="3" key="1">
    <citation type="journal article" date="2015" name="Nat. Plants">
        <title>Genome expansion of Arabis alpina linked with retrotransposition and reduced symmetric DNA methylation.</title>
        <authorList>
            <person name="Willing E.M."/>
            <person name="Rawat V."/>
            <person name="Mandakova T."/>
            <person name="Maumus F."/>
            <person name="James G.V."/>
            <person name="Nordstroem K.J."/>
            <person name="Becker C."/>
            <person name="Warthmann N."/>
            <person name="Chica C."/>
            <person name="Szarzynska B."/>
            <person name="Zytnicki M."/>
            <person name="Albani M.C."/>
            <person name="Kiefer C."/>
            <person name="Bergonzi S."/>
            <person name="Castaings L."/>
            <person name="Mateos J.L."/>
            <person name="Berns M.C."/>
            <person name="Bujdoso N."/>
            <person name="Piofczyk T."/>
            <person name="de Lorenzo L."/>
            <person name="Barrero-Sicilia C."/>
            <person name="Mateos I."/>
            <person name="Piednoel M."/>
            <person name="Hagmann J."/>
            <person name="Chen-Min-Tao R."/>
            <person name="Iglesias-Fernandez R."/>
            <person name="Schuster S.C."/>
            <person name="Alonso-Blanco C."/>
            <person name="Roudier F."/>
            <person name="Carbonero P."/>
            <person name="Paz-Ares J."/>
            <person name="Davis S.J."/>
            <person name="Pecinka A."/>
            <person name="Quesneville H."/>
            <person name="Colot V."/>
            <person name="Lysak M.A."/>
            <person name="Weigel D."/>
            <person name="Coupland G."/>
            <person name="Schneeberger K."/>
        </authorList>
    </citation>
    <scope>NUCLEOTIDE SEQUENCE [LARGE SCALE GENOMIC DNA]</scope>
    <source>
        <strain evidence="3">cv. Pajares</strain>
    </source>
</reference>
<evidence type="ECO:0000256" key="1">
    <source>
        <dbReference type="SAM" id="MobiDB-lite"/>
    </source>
</evidence>
<feature type="compositionally biased region" description="Basic residues" evidence="1">
    <location>
        <begin position="1"/>
        <end position="13"/>
    </location>
</feature>
<dbReference type="PANTHER" id="PTHR36745">
    <property type="entry name" value="OS02G0824400 PROTEIN"/>
    <property type="match status" value="1"/>
</dbReference>
<dbReference type="OMA" id="KERTTWA"/>
<dbReference type="eggNOG" id="ENOG502S8ZB">
    <property type="taxonomic scope" value="Eukaryota"/>
</dbReference>
<keyword evidence="3" id="KW-1185">Reference proteome</keyword>
<sequence>MSKKNNLAKRKKQHEYNLQKEKEIQDKKIKKLQTNKNKMKVDGVGKKTKGGFFVGKKKLKTKLTPAAKAKAAQAMELDN</sequence>
<feature type="region of interest" description="Disordered" evidence="1">
    <location>
        <begin position="1"/>
        <end position="22"/>
    </location>
</feature>